<dbReference type="Pfam" id="PF00425">
    <property type="entry name" value="Chorismate_bind"/>
    <property type="match status" value="1"/>
</dbReference>
<dbReference type="GO" id="GO:0008153">
    <property type="term" value="P:4-aminobenzoate biosynthetic process"/>
    <property type="evidence" value="ECO:0007669"/>
    <property type="project" value="TreeGrafter"/>
</dbReference>
<dbReference type="GO" id="GO:0046656">
    <property type="term" value="P:folic acid biosynthetic process"/>
    <property type="evidence" value="ECO:0007669"/>
    <property type="project" value="UniProtKB-KW"/>
</dbReference>
<dbReference type="GO" id="GO:0000162">
    <property type="term" value="P:L-tryptophan biosynthetic process"/>
    <property type="evidence" value="ECO:0007669"/>
    <property type="project" value="TreeGrafter"/>
</dbReference>
<dbReference type="PANTHER" id="PTHR11236:SF18">
    <property type="entry name" value="AMINODEOXYCHORISMATE SYNTHASE"/>
    <property type="match status" value="1"/>
</dbReference>
<comment type="similarity">
    <text evidence="3">In the C-terminal section; belongs to the anthranilate synthase component I family.</text>
</comment>
<feature type="chain" id="PRO_5035236191" description="aminodeoxychorismate synthase" evidence="10">
    <location>
        <begin position="22"/>
        <end position="753"/>
    </location>
</feature>
<dbReference type="AlphaFoldDB" id="A0A8J2WYU4"/>
<dbReference type="InterPro" id="IPR019999">
    <property type="entry name" value="Anth_synth_I-like"/>
</dbReference>
<comment type="caution">
    <text evidence="14">The sequence shown here is derived from an EMBL/GenBank/DDBJ whole genome shotgun (WGS) entry which is preliminary data.</text>
</comment>
<dbReference type="PRINTS" id="PR00099">
    <property type="entry name" value="CPSGATASE"/>
</dbReference>
<protein>
    <recommendedName>
        <fullName evidence="4">aminodeoxychorismate synthase</fullName>
        <ecNumber evidence="4">2.6.1.85</ecNumber>
    </recommendedName>
    <alternativeName>
        <fullName evidence="8">Para-aminobenzoate synthase</fullName>
    </alternativeName>
    <alternativeName>
        <fullName evidence="9">p-aminobenzoic acid synthase</fullName>
    </alternativeName>
</protein>
<dbReference type="CDD" id="cd01743">
    <property type="entry name" value="GATase1_Anthranilate_Synthase"/>
    <property type="match status" value="1"/>
</dbReference>
<dbReference type="SUPFAM" id="SSF52317">
    <property type="entry name" value="Class I glutamine amidotransferase-like"/>
    <property type="match status" value="1"/>
</dbReference>
<dbReference type="PRINTS" id="PR00096">
    <property type="entry name" value="GATASE"/>
</dbReference>
<feature type="signal peptide" evidence="10">
    <location>
        <begin position="1"/>
        <end position="21"/>
    </location>
</feature>
<evidence type="ECO:0000259" key="12">
    <source>
        <dbReference type="Pfam" id="PF00425"/>
    </source>
</evidence>
<dbReference type="Pfam" id="PF04715">
    <property type="entry name" value="Anth_synt_I_N"/>
    <property type="match status" value="1"/>
</dbReference>
<evidence type="ECO:0000256" key="10">
    <source>
        <dbReference type="SAM" id="SignalP"/>
    </source>
</evidence>
<evidence type="ECO:0000259" key="11">
    <source>
        <dbReference type="Pfam" id="PF00117"/>
    </source>
</evidence>
<keyword evidence="7" id="KW-0315">Glutamine amidotransferase</keyword>
<dbReference type="UniPathway" id="UPA00077">
    <property type="reaction ID" value="UER00149"/>
</dbReference>
<evidence type="ECO:0000313" key="14">
    <source>
        <dbReference type="EMBL" id="CAH0373029.1"/>
    </source>
</evidence>
<dbReference type="PRINTS" id="PR00097">
    <property type="entry name" value="ANTSNTHASEII"/>
</dbReference>
<feature type="domain" description="Glutamine amidotransferase" evidence="11">
    <location>
        <begin position="53"/>
        <end position="244"/>
    </location>
</feature>
<evidence type="ECO:0000256" key="2">
    <source>
        <dbReference type="ARBA" id="ARBA00005009"/>
    </source>
</evidence>
<comment type="pathway">
    <text evidence="2">Cofactor biosynthesis; tetrahydrofolate biosynthesis; 4-aminobenzoate from chorismate: step 1/2.</text>
</comment>
<evidence type="ECO:0000256" key="9">
    <source>
        <dbReference type="ARBA" id="ARBA00031904"/>
    </source>
</evidence>
<sequence>MRRRPGRLASLGFTLTLTASALQHSRPARLALAFTLLTRSASALHHSQRPKVLLVDCHDSYTHNVASWLHDAGATPEVVAADDAAFEEQLNKDAAALLRKYDALVLSPGPGHPAHVPRTLHQCLRHADDMPVLGVCLGHQFLALSEGGAVKRLQEPQHGLVSRVAHTGSRLFKGMEQGFEATRYHSLTVDESSLTNSDLRITARGLREGDVLAVEHVAKPRYGVQFHPESVATPRGSSIAANFLDVVRERSRRRPLVPSIQKHVPTSTSSFVTRATRLDVDGVDAAAVHRSLFAEDGFWLDGRNTSVLGDAGGPFGAVLTHRTSLRGGITHRDGEVLRGDVLDHVQGELSTMAHDIVVDETGSQVNLPFAFRLGLVGYLGYEVRRETADYPGETSEKSAPEPDAAFIRCGRAVVVQDSTVWILELQQRGTDYDGAWRRTAEAAVRAAKPTPKKFARREISLRPHMSKRAYAKRVARARAAIDAGDSYEVCLTTTFGAELDHVGDPLTWYEALRKQNPAPHAAYLKLDDVAVLCSSPERFLSIDAATKRVEARPFKGTAARYDDATQDLRSALTLQNCIKSNAENLMIADLLRNDLSRSCELGSVNVTELCALESFATVHQLVTTVEGTASTSTVDVVKQAFPPGSMTGAPKRRTCEILDDLEGRARGCYAGCLGFFGFDGSADLNVVIRTAVLSGLNSKPRLDVAAGGALTALSDTEEEWNEVVLKARAVADALVEGGVREEALVDDAVVAAR</sequence>
<dbReference type="InterPro" id="IPR005801">
    <property type="entry name" value="ADC_synthase"/>
</dbReference>
<proteinExistence type="inferred from homology"/>
<accession>A0A8J2WYU4</accession>
<keyword evidence="6" id="KW-0289">Folate biosynthesis</keyword>
<dbReference type="Gene3D" id="3.40.50.880">
    <property type="match status" value="1"/>
</dbReference>
<dbReference type="InterPro" id="IPR006805">
    <property type="entry name" value="Anth_synth_I_N"/>
</dbReference>
<dbReference type="PROSITE" id="PS51273">
    <property type="entry name" value="GATASE_TYPE_1"/>
    <property type="match status" value="1"/>
</dbReference>
<dbReference type="Pfam" id="PF00117">
    <property type="entry name" value="GATase"/>
    <property type="match status" value="1"/>
</dbReference>
<gene>
    <name evidence="14" type="ORF">PECAL_4P01960</name>
</gene>
<dbReference type="SUPFAM" id="SSF56322">
    <property type="entry name" value="ADC synthase"/>
    <property type="match status" value="1"/>
</dbReference>
<dbReference type="OrthoDB" id="64220at2759"/>
<keyword evidence="15" id="KW-1185">Reference proteome</keyword>
<dbReference type="GO" id="GO:0046820">
    <property type="term" value="F:4-amino-4-deoxychorismate synthase activity"/>
    <property type="evidence" value="ECO:0007669"/>
    <property type="project" value="UniProtKB-EC"/>
</dbReference>
<evidence type="ECO:0000256" key="5">
    <source>
        <dbReference type="ARBA" id="ARBA00022679"/>
    </source>
</evidence>
<dbReference type="PANTHER" id="PTHR11236">
    <property type="entry name" value="AMINOBENZOATE/ANTHRANILATE SYNTHASE"/>
    <property type="match status" value="1"/>
</dbReference>
<keyword evidence="5" id="KW-0808">Transferase</keyword>
<dbReference type="InterPro" id="IPR006221">
    <property type="entry name" value="TrpG/PapA_dom"/>
</dbReference>
<dbReference type="InterPro" id="IPR015890">
    <property type="entry name" value="Chorismate_C"/>
</dbReference>
<feature type="domain" description="Anthranilate synthase component I N-terminal" evidence="13">
    <location>
        <begin position="366"/>
        <end position="415"/>
    </location>
</feature>
<comment type="catalytic activity">
    <reaction evidence="1">
        <text>chorismate + L-glutamine = 4-amino-4-deoxychorismate + L-glutamate</text>
        <dbReference type="Rhea" id="RHEA:11672"/>
        <dbReference type="ChEBI" id="CHEBI:29748"/>
        <dbReference type="ChEBI" id="CHEBI:29985"/>
        <dbReference type="ChEBI" id="CHEBI:58359"/>
        <dbReference type="ChEBI" id="CHEBI:58406"/>
        <dbReference type="EC" id="2.6.1.85"/>
    </reaction>
</comment>
<evidence type="ECO:0000256" key="4">
    <source>
        <dbReference type="ARBA" id="ARBA00013139"/>
    </source>
</evidence>
<reference evidence="14" key="1">
    <citation type="submission" date="2021-11" db="EMBL/GenBank/DDBJ databases">
        <authorList>
            <consortium name="Genoscope - CEA"/>
            <person name="William W."/>
        </authorList>
    </citation>
    <scope>NUCLEOTIDE SEQUENCE</scope>
</reference>
<dbReference type="GO" id="GO:0046654">
    <property type="term" value="P:tetrahydrofolate biosynthetic process"/>
    <property type="evidence" value="ECO:0007669"/>
    <property type="project" value="UniProtKB-UniPathway"/>
</dbReference>
<evidence type="ECO:0000256" key="8">
    <source>
        <dbReference type="ARBA" id="ARBA00031329"/>
    </source>
</evidence>
<dbReference type="EC" id="2.6.1.85" evidence="4"/>
<organism evidence="14 15">
    <name type="scientific">Pelagomonas calceolata</name>
    <dbReference type="NCBI Taxonomy" id="35677"/>
    <lineage>
        <taxon>Eukaryota</taxon>
        <taxon>Sar</taxon>
        <taxon>Stramenopiles</taxon>
        <taxon>Ochrophyta</taxon>
        <taxon>Pelagophyceae</taxon>
        <taxon>Pelagomonadales</taxon>
        <taxon>Pelagomonadaceae</taxon>
        <taxon>Pelagomonas</taxon>
    </lineage>
</organism>
<evidence type="ECO:0000256" key="1">
    <source>
        <dbReference type="ARBA" id="ARBA00001000"/>
    </source>
</evidence>
<dbReference type="Gene3D" id="3.60.120.10">
    <property type="entry name" value="Anthranilate synthase"/>
    <property type="match status" value="1"/>
</dbReference>
<dbReference type="GO" id="GO:0005737">
    <property type="term" value="C:cytoplasm"/>
    <property type="evidence" value="ECO:0007669"/>
    <property type="project" value="TreeGrafter"/>
</dbReference>
<dbReference type="Proteomes" id="UP000789595">
    <property type="component" value="Unassembled WGS sequence"/>
</dbReference>
<evidence type="ECO:0000313" key="15">
    <source>
        <dbReference type="Proteomes" id="UP000789595"/>
    </source>
</evidence>
<dbReference type="InterPro" id="IPR029062">
    <property type="entry name" value="Class_I_gatase-like"/>
</dbReference>
<name>A0A8J2WYU4_9STRA</name>
<evidence type="ECO:0000259" key="13">
    <source>
        <dbReference type="Pfam" id="PF04715"/>
    </source>
</evidence>
<feature type="domain" description="Chorismate-utilising enzyme C-terminal" evidence="12">
    <location>
        <begin position="467"/>
        <end position="726"/>
    </location>
</feature>
<evidence type="ECO:0000256" key="6">
    <source>
        <dbReference type="ARBA" id="ARBA00022909"/>
    </source>
</evidence>
<evidence type="ECO:0000256" key="7">
    <source>
        <dbReference type="ARBA" id="ARBA00022962"/>
    </source>
</evidence>
<dbReference type="InterPro" id="IPR017926">
    <property type="entry name" value="GATASE"/>
</dbReference>
<keyword evidence="10" id="KW-0732">Signal</keyword>
<dbReference type="EMBL" id="CAKKNE010000004">
    <property type="protein sequence ID" value="CAH0373029.1"/>
    <property type="molecule type" value="Genomic_DNA"/>
</dbReference>
<dbReference type="NCBIfam" id="TIGR00566">
    <property type="entry name" value="trpG_papA"/>
    <property type="match status" value="1"/>
</dbReference>
<evidence type="ECO:0000256" key="3">
    <source>
        <dbReference type="ARBA" id="ARBA00005970"/>
    </source>
</evidence>